<dbReference type="CDD" id="cd22327">
    <property type="entry name" value="FokI_nuclease-like"/>
    <property type="match status" value="1"/>
</dbReference>
<feature type="domain" description="FokI cleavage" evidence="3">
    <location>
        <begin position="413"/>
        <end position="575"/>
    </location>
</feature>
<dbReference type="Pfam" id="PF16902">
    <property type="entry name" value="FokI_D3"/>
    <property type="match status" value="1"/>
</dbReference>
<dbReference type="GO" id="GO:0009307">
    <property type="term" value="P:DNA restriction-modification system"/>
    <property type="evidence" value="ECO:0007669"/>
    <property type="project" value="InterPro"/>
</dbReference>
<organism evidence="5 6">
    <name type="scientific">Rothia nasimurium</name>
    <dbReference type="NCBI Taxonomy" id="85336"/>
    <lineage>
        <taxon>Bacteria</taxon>
        <taxon>Bacillati</taxon>
        <taxon>Actinomycetota</taxon>
        <taxon>Actinomycetes</taxon>
        <taxon>Micrococcales</taxon>
        <taxon>Micrococcaceae</taxon>
        <taxon>Rothia</taxon>
    </lineage>
</organism>
<dbReference type="RefSeq" id="WP_083093597.1">
    <property type="nucleotide sequence ID" value="NZ_LXWF01000043.1"/>
</dbReference>
<dbReference type="AlphaFoldDB" id="A0A1Y1RMG1"/>
<feature type="domain" description="FokI D3" evidence="4">
    <location>
        <begin position="307"/>
        <end position="371"/>
    </location>
</feature>
<dbReference type="SUPFAM" id="SSF46785">
    <property type="entry name" value="Winged helix' DNA-binding domain"/>
    <property type="match status" value="3"/>
</dbReference>
<evidence type="ECO:0000259" key="2">
    <source>
        <dbReference type="Pfam" id="PF02981"/>
    </source>
</evidence>
<proteinExistence type="predicted"/>
<dbReference type="InterPro" id="IPR011335">
    <property type="entry name" value="Restrct_endonuc-II-like"/>
</dbReference>
<dbReference type="Proteomes" id="UP000192359">
    <property type="component" value="Unassembled WGS sequence"/>
</dbReference>
<evidence type="ECO:0000313" key="5">
    <source>
        <dbReference type="EMBL" id="ORC15595.1"/>
    </source>
</evidence>
<dbReference type="Gene3D" id="3.40.91.30">
    <property type="match status" value="1"/>
</dbReference>
<evidence type="ECO:0000259" key="3">
    <source>
        <dbReference type="Pfam" id="PF09254"/>
    </source>
</evidence>
<evidence type="ECO:0000259" key="1">
    <source>
        <dbReference type="Pfam" id="PF02980"/>
    </source>
</evidence>
<dbReference type="InterPro" id="IPR015334">
    <property type="entry name" value="FokI_cleavage_dom"/>
</dbReference>
<evidence type="ECO:0008006" key="7">
    <source>
        <dbReference type="Google" id="ProtNLM"/>
    </source>
</evidence>
<dbReference type="Pfam" id="PF09254">
    <property type="entry name" value="FokI_cleav_dom"/>
    <property type="match status" value="1"/>
</dbReference>
<dbReference type="Gene3D" id="3.90.241.10">
    <property type="entry name" value="Foki Restriction Endonuclease, Chain A, domain 1"/>
    <property type="match status" value="1"/>
</dbReference>
<name>A0A1Y1RMG1_9MICC</name>
<evidence type="ECO:0000259" key="4">
    <source>
        <dbReference type="Pfam" id="PF16902"/>
    </source>
</evidence>
<keyword evidence="6" id="KW-1185">Reference proteome</keyword>
<dbReference type="CDD" id="cd00941">
    <property type="entry name" value="FokI_N"/>
    <property type="match status" value="1"/>
</dbReference>
<dbReference type="InterPro" id="IPR004233">
    <property type="entry name" value="FokI_D2"/>
</dbReference>
<dbReference type="InterPro" id="IPR031655">
    <property type="entry name" value="FokI_D3"/>
</dbReference>
<dbReference type="REBASE" id="201857">
    <property type="entry name" value="RnaPT32ORF7675P"/>
</dbReference>
<evidence type="ECO:0000313" key="6">
    <source>
        <dbReference type="Proteomes" id="UP000192359"/>
    </source>
</evidence>
<feature type="domain" description="FokI recognition" evidence="2">
    <location>
        <begin position="4"/>
        <end position="149"/>
    </location>
</feature>
<reference evidence="5 6" key="1">
    <citation type="submission" date="2016-05" db="EMBL/GenBank/DDBJ databases">
        <title>Draft genome sequence of a porcine commensal Rothia nasimurium.</title>
        <authorList>
            <person name="Gaiser R.A."/>
            <person name="Van Baarlen P."/>
            <person name="Wells J.M."/>
        </authorList>
    </citation>
    <scope>NUCLEOTIDE SEQUENCE [LARGE SCALE GENOMIC DNA]</scope>
    <source>
        <strain evidence="5 6">PT-32</strain>
    </source>
</reference>
<dbReference type="SUPFAM" id="SSF52980">
    <property type="entry name" value="Restriction endonuclease-like"/>
    <property type="match status" value="1"/>
</dbReference>
<dbReference type="InterPro" id="IPR004234">
    <property type="entry name" value="FokI_D1"/>
</dbReference>
<comment type="caution">
    <text evidence="5">The sequence shown here is derived from an EMBL/GenBank/DDBJ whole genome shotgun (WGS) entry which is preliminary data.</text>
</comment>
<accession>A0A1Y1RMG1</accession>
<dbReference type="InterPro" id="IPR036390">
    <property type="entry name" value="WH_DNA-bd_sf"/>
</dbReference>
<dbReference type="GO" id="GO:0003677">
    <property type="term" value="F:DNA binding"/>
    <property type="evidence" value="ECO:0007669"/>
    <property type="project" value="InterPro"/>
</dbReference>
<feature type="domain" description="FokI recognition" evidence="1">
    <location>
        <begin position="157"/>
        <end position="264"/>
    </location>
</feature>
<dbReference type="Pfam" id="PF02981">
    <property type="entry name" value="FokI_D1"/>
    <property type="match status" value="1"/>
</dbReference>
<gene>
    <name evidence="5" type="ORF">A7979_07680</name>
</gene>
<dbReference type="OrthoDB" id="2019359at2"/>
<dbReference type="InterPro" id="IPR044945">
    <property type="entry name" value="FokI_dom_1_2"/>
</dbReference>
<dbReference type="Gene3D" id="1.10.10.10">
    <property type="entry name" value="Winged helix-like DNA-binding domain superfamily/Winged helix DNA-binding domain"/>
    <property type="match status" value="1"/>
</dbReference>
<dbReference type="GO" id="GO:0009036">
    <property type="term" value="F:type II site-specific deoxyribonuclease activity"/>
    <property type="evidence" value="ECO:0007669"/>
    <property type="project" value="InterPro"/>
</dbReference>
<protein>
    <recommendedName>
        <fullName evidence="7">Restriction endonuclease</fullName>
    </recommendedName>
</protein>
<dbReference type="Pfam" id="PF02980">
    <property type="entry name" value="FokI_dom_2"/>
    <property type="match status" value="1"/>
</dbReference>
<sequence>MQVRTYGWVQNPSDFNKLKLVVQILDSGSAHYRRLRDSTVQGVIHFDDVKRNLQSKLDLGEEIFTYKELVGTQRNALGEVASRRADAVADSLIQITVMPQSYKTTGKNFTDNWTSQGYLSWALSLGFLEHSPETDTVRITTLGREFSQSAVDPINDEYLLQAICSYPPATRVMNILENAKNDKGEYIPLSKFQIGSQLGFKGEPGYTSYSHELAEQALIESTSPKEQNSLRQDFEGTSDKYARMIASWLTKLRLVQSVQTKIPNSLGEKISTYQRYLLTAKGVQQIKRINGNSSHRRVQKHIPWAMLGTKVENLNYVRTRRAIILNYLLRSTSMTKLREELQAKGFNDGTTIIQADILGLNGIGIRISHSDDWQQLILKDSFKPIEIPSLNVTQEAIISERATQKERLMQSTDLPMRFYELIDIAYDGRRNRDFEMLTMDLLREGYGFETQLLGGGRKPDVIAYNDDFGIIVDTKAYGKGYHRSQPEEDKMVRYVEDNRERDASVNNTQWWLGFPETLSYQSVYFLWVSSFFTGQFGSQLTNTAIRSRTNGAALGVENLLVGADKFLKGKLNHNQIQLKIRQDSEIIWD</sequence>
<dbReference type="InterPro" id="IPR036388">
    <property type="entry name" value="WH-like_DNA-bd_sf"/>
</dbReference>
<dbReference type="EMBL" id="LXWF01000043">
    <property type="protein sequence ID" value="ORC15595.1"/>
    <property type="molecule type" value="Genomic_DNA"/>
</dbReference>